<evidence type="ECO:0000256" key="1">
    <source>
        <dbReference type="ARBA" id="ARBA00004123"/>
    </source>
</evidence>
<gene>
    <name evidence="7" type="ORF">B0H16DRAFT_1332872</name>
</gene>
<dbReference type="Gene3D" id="1.10.150.910">
    <property type="match status" value="1"/>
</dbReference>
<dbReference type="InterPro" id="IPR015943">
    <property type="entry name" value="WD40/YVTN_repeat-like_dom_sf"/>
</dbReference>
<organism evidence="7 8">
    <name type="scientific">Mycena metata</name>
    <dbReference type="NCBI Taxonomy" id="1033252"/>
    <lineage>
        <taxon>Eukaryota</taxon>
        <taxon>Fungi</taxon>
        <taxon>Dikarya</taxon>
        <taxon>Basidiomycota</taxon>
        <taxon>Agaricomycotina</taxon>
        <taxon>Agaricomycetes</taxon>
        <taxon>Agaricomycetidae</taxon>
        <taxon>Agaricales</taxon>
        <taxon>Marasmiineae</taxon>
        <taxon>Mycenaceae</taxon>
        <taxon>Mycena</taxon>
    </lineage>
</organism>
<dbReference type="Pfam" id="PF23726">
    <property type="entry name" value="Beta-prop_RSE1_2nd"/>
    <property type="match status" value="1"/>
</dbReference>
<dbReference type="AlphaFoldDB" id="A0AAD7HPT7"/>
<dbReference type="Pfam" id="PF10433">
    <property type="entry name" value="Beta-prop_RSE1_1st"/>
    <property type="match status" value="1"/>
</dbReference>
<dbReference type="InterPro" id="IPR058543">
    <property type="entry name" value="Beta-prop_RSE1/DDB1/CPSF1_2nd"/>
</dbReference>
<comment type="subcellular location">
    <subcellularLocation>
        <location evidence="1">Nucleus</location>
    </subcellularLocation>
</comment>
<feature type="region of interest" description="Disordered" evidence="3">
    <location>
        <begin position="279"/>
        <end position="314"/>
    </location>
</feature>
<evidence type="ECO:0000313" key="8">
    <source>
        <dbReference type="Proteomes" id="UP001215598"/>
    </source>
</evidence>
<feature type="compositionally biased region" description="Basic and acidic residues" evidence="3">
    <location>
        <begin position="286"/>
        <end position="309"/>
    </location>
</feature>
<name>A0AAD7HPT7_9AGAR</name>
<dbReference type="Proteomes" id="UP001215598">
    <property type="component" value="Unassembled WGS sequence"/>
</dbReference>
<feature type="domain" description="RSE1/DDB1/CPSF1 first beta-propeller" evidence="5">
    <location>
        <begin position="12"/>
        <end position="404"/>
    </location>
</feature>
<accession>A0AAD7HPT7</accession>
<evidence type="ECO:0000259" key="6">
    <source>
        <dbReference type="Pfam" id="PF23726"/>
    </source>
</evidence>
<comment type="caution">
    <text evidence="7">The sequence shown here is derived from an EMBL/GenBank/DDBJ whole genome shotgun (WGS) entry which is preliminary data.</text>
</comment>
<dbReference type="GO" id="GO:0003676">
    <property type="term" value="F:nucleic acid binding"/>
    <property type="evidence" value="ECO:0007669"/>
    <property type="project" value="InterPro"/>
</dbReference>
<evidence type="ECO:0000313" key="7">
    <source>
        <dbReference type="EMBL" id="KAJ7725401.1"/>
    </source>
</evidence>
<feature type="domain" description="RSE1/DDB1/CPSF1 C-terminal" evidence="4">
    <location>
        <begin position="898"/>
        <end position="1222"/>
    </location>
</feature>
<dbReference type="PANTHER" id="PTHR10644">
    <property type="entry name" value="DNA REPAIR/RNA PROCESSING CPSF FAMILY"/>
    <property type="match status" value="1"/>
</dbReference>
<keyword evidence="8" id="KW-1185">Reference proteome</keyword>
<dbReference type="InterPro" id="IPR050358">
    <property type="entry name" value="RSE1/DDB1/CFT1"/>
</dbReference>
<dbReference type="GO" id="GO:0005634">
    <property type="term" value="C:nucleus"/>
    <property type="evidence" value="ECO:0007669"/>
    <property type="project" value="UniProtKB-SubCell"/>
</dbReference>
<evidence type="ECO:0000256" key="3">
    <source>
        <dbReference type="SAM" id="MobiDB-lite"/>
    </source>
</evidence>
<evidence type="ECO:0000256" key="2">
    <source>
        <dbReference type="ARBA" id="ARBA00023242"/>
    </source>
</evidence>
<dbReference type="InterPro" id="IPR004871">
    <property type="entry name" value="RSE1/DDB1/CPSF1_C"/>
</dbReference>
<evidence type="ECO:0000259" key="4">
    <source>
        <dbReference type="Pfam" id="PF03178"/>
    </source>
</evidence>
<keyword evidence="2" id="KW-0539">Nucleus</keyword>
<proteinExistence type="predicted"/>
<dbReference type="EMBL" id="JARKIB010000195">
    <property type="protein sequence ID" value="KAJ7725401.1"/>
    <property type="molecule type" value="Genomic_DNA"/>
</dbReference>
<dbReference type="InterPro" id="IPR018846">
    <property type="entry name" value="Beta-prop_RSE1/DDB1/CPSF1_1st"/>
</dbReference>
<evidence type="ECO:0000259" key="5">
    <source>
        <dbReference type="Pfam" id="PF10433"/>
    </source>
</evidence>
<dbReference type="Pfam" id="PF03178">
    <property type="entry name" value="CPSF_A"/>
    <property type="match status" value="1"/>
</dbReference>
<sequence>MKIVSTFHHPSSVLCSLKCQLTSTGVEHLVVAKLDGIEVYSVEPEGLKHQCRWSVWGNVLAVKSVPTKDGSRSNLIVMLDHPEPELIFLTYEQLPGADGKLSITHRLELVERNSNQRPAEFFNDLLVHPDGNLALASCYCGKLKLVALSEGNFVSASDASLMELVVLSIAFLPSRDECSIAILHQDHLRRVQLHARTVFELENSSDYDISSDLSTVLHSTPISSKTLPYPTEAVPKLIPVPCPRDASDESDSFIGGVLLVGGTRILLFEVVSAEGQLKQSNKRRKLEREKTSGKKADVEKASKKEEERNGRKRRPKAFVDWPWSEVTSWCAVDGEPFRYLIGDSFGRLSMLSLHDVLNNGLVLIPLGQTSPPMALTYLANQVLYVGSHAGDSQLVAISSTPLSSSDEPTLPIPPEITTVPAARLAPPSAKGKGREDHAKMLRDCVLDVKGPFLRVIDTFKNVAPILDATLVDIEKSGHPEIVTCSGGQNTGSIHVMRKGSDFQQLATVSSMPHTIGLFALRRTYDDIFDSHVLVSTHQKTQAFQIETRSDTFDATGDFANERTLAASNIKRVIVQEAIRRGNTIVSPARNEYQGTPLVVQVTSTGAFLLEFDMVAFSKVDDYDVANRANNATLSVVAASINTSQTVLALNTGRLLCLEVNGKNKFDLKWESPQAGRVSALSCMPLDSSQNASELIVVAYWQTNDIEILRQVDGKLTSVCRTPSLSAVVRSLLLYDFGAGRDSHPHLLAGLGDGSFVSFTWDEQKGALGKPNLASLGNLPVTLTPCAVDGKRALFAAGSRAMVLLWERDSIHHSPVILKALAAAAQIHHEKYESSLILANDSALFIGRVRKVDEMHIRSIPLGLDAPQRIVYEPSLKVFGVACSRQEPTRVGTTEPTPKSSFRLLDDTAFNNLSQYNCNPDEQITCVASLTLNEEPFFFVGTYILKPDEDIPTSGRLLAFSTGRQSKPQLSLFASKGLPGCIYTIAKMNDTTIAIGVDSAVMVLTLDTDVRLLPEQRFSSHAEKNLNYFVTSLAAYENRLVVGDQISSLTLLELGESSILPRNKELHQLAKDLTPLSPVAVQALSAKHVLAANDTLNLLSFTLDEANKKLDCDGYYHEADLVNKFVPGAPNVISFVRGSTHAAFEPVQLYFTSSGRIGIIIDIVDQQLGLDLTSLQRNMISALLTPADAERYTRFRAPQSAVRQQRREHDNAFGFLEGAFLERLLVTPSGQLAKIVEGTSEPERLERPIQEFQQLLKTLQALH</sequence>
<feature type="domain" description="RSE1/DDB1/CPSF1 second beta-propeller" evidence="6">
    <location>
        <begin position="507"/>
        <end position="847"/>
    </location>
</feature>
<reference evidence="7" key="1">
    <citation type="submission" date="2023-03" db="EMBL/GenBank/DDBJ databases">
        <title>Massive genome expansion in bonnet fungi (Mycena s.s.) driven by repeated elements and novel gene families across ecological guilds.</title>
        <authorList>
            <consortium name="Lawrence Berkeley National Laboratory"/>
            <person name="Harder C.B."/>
            <person name="Miyauchi S."/>
            <person name="Viragh M."/>
            <person name="Kuo A."/>
            <person name="Thoen E."/>
            <person name="Andreopoulos B."/>
            <person name="Lu D."/>
            <person name="Skrede I."/>
            <person name="Drula E."/>
            <person name="Henrissat B."/>
            <person name="Morin E."/>
            <person name="Kohler A."/>
            <person name="Barry K."/>
            <person name="LaButti K."/>
            <person name="Morin E."/>
            <person name="Salamov A."/>
            <person name="Lipzen A."/>
            <person name="Mereny Z."/>
            <person name="Hegedus B."/>
            <person name="Baldrian P."/>
            <person name="Stursova M."/>
            <person name="Weitz H."/>
            <person name="Taylor A."/>
            <person name="Grigoriev I.V."/>
            <person name="Nagy L.G."/>
            <person name="Martin F."/>
            <person name="Kauserud H."/>
        </authorList>
    </citation>
    <scope>NUCLEOTIDE SEQUENCE</scope>
    <source>
        <strain evidence="7">CBHHK182m</strain>
    </source>
</reference>
<protein>
    <submittedName>
        <fullName evidence="7">Mono-functional DNA-alkylating methyl methanesulfonate N-term-domain-containing protein</fullName>
    </submittedName>
</protein>
<dbReference type="Gene3D" id="2.130.10.10">
    <property type="entry name" value="YVTN repeat-like/Quinoprotein amine dehydrogenase"/>
    <property type="match status" value="3"/>
</dbReference>